<reference evidence="1" key="1">
    <citation type="submission" date="2018-02" db="EMBL/GenBank/DDBJ databases">
        <title>Rhizophora mucronata_Transcriptome.</title>
        <authorList>
            <person name="Meera S.P."/>
            <person name="Sreeshan A."/>
            <person name="Augustine A."/>
        </authorList>
    </citation>
    <scope>NUCLEOTIDE SEQUENCE</scope>
    <source>
        <tissue evidence="1">Leaf</tissue>
    </source>
</reference>
<evidence type="ECO:0000313" key="1">
    <source>
        <dbReference type="EMBL" id="MBX15443.1"/>
    </source>
</evidence>
<dbReference type="EMBL" id="GGEC01034959">
    <property type="protein sequence ID" value="MBX15443.1"/>
    <property type="molecule type" value="Transcribed_RNA"/>
</dbReference>
<sequence length="32" mass="3647">MVFTFSCTQPWIFVLSLLGLTPLAERVSFLTE</sequence>
<dbReference type="AlphaFoldDB" id="A0A2P2LBU7"/>
<accession>A0A2P2LBU7</accession>
<organism evidence="1">
    <name type="scientific">Rhizophora mucronata</name>
    <name type="common">Asiatic mangrove</name>
    <dbReference type="NCBI Taxonomy" id="61149"/>
    <lineage>
        <taxon>Eukaryota</taxon>
        <taxon>Viridiplantae</taxon>
        <taxon>Streptophyta</taxon>
        <taxon>Embryophyta</taxon>
        <taxon>Tracheophyta</taxon>
        <taxon>Spermatophyta</taxon>
        <taxon>Magnoliopsida</taxon>
        <taxon>eudicotyledons</taxon>
        <taxon>Gunneridae</taxon>
        <taxon>Pentapetalae</taxon>
        <taxon>rosids</taxon>
        <taxon>fabids</taxon>
        <taxon>Malpighiales</taxon>
        <taxon>Rhizophoraceae</taxon>
        <taxon>Rhizophora</taxon>
    </lineage>
</organism>
<name>A0A2P2LBU7_RHIMU</name>
<protein>
    <submittedName>
        <fullName evidence="1">Uncharacterized protein</fullName>
    </submittedName>
</protein>
<proteinExistence type="predicted"/>